<dbReference type="InterPro" id="IPR017587">
    <property type="entry name" value="YqeC"/>
</dbReference>
<dbReference type="NCBIfam" id="TIGR03172">
    <property type="entry name" value="selenium cofactor biosynthesis protein YqeC"/>
    <property type="match status" value="1"/>
</dbReference>
<evidence type="ECO:0000313" key="2">
    <source>
        <dbReference type="Proteomes" id="UP001055025"/>
    </source>
</evidence>
<protein>
    <recommendedName>
        <fullName evidence="3">Selenium-dependent hydroxylase accessory protein YqeC</fullName>
    </recommendedName>
</protein>
<name>A0AAV5B2B4_9ACTN</name>
<evidence type="ECO:0008006" key="3">
    <source>
        <dbReference type="Google" id="ProtNLM"/>
    </source>
</evidence>
<evidence type="ECO:0000313" key="1">
    <source>
        <dbReference type="EMBL" id="GJM54925.1"/>
    </source>
</evidence>
<dbReference type="EMBL" id="BQKC01000001">
    <property type="protein sequence ID" value="GJM54925.1"/>
    <property type="molecule type" value="Genomic_DNA"/>
</dbReference>
<dbReference type="AlphaFoldDB" id="A0AAV5B2B4"/>
<dbReference type="Proteomes" id="UP001055025">
    <property type="component" value="Unassembled WGS sequence"/>
</dbReference>
<gene>
    <name evidence="1" type="ORF">ATOP_05800</name>
</gene>
<accession>A0AAV5B2B4</accession>
<reference evidence="1" key="1">
    <citation type="journal article" date="2022" name="Int. J. Syst. Evol. Microbiol.">
        <title>Granulimonas faecalis gen. nov., sp. nov., and Leptogranulimonas caecicola gen. nov., sp. nov., novel lactate-producing Atopobiaceae bacteria isolated from mouse intestines, and an emended description of the family Atopobiaceae.</title>
        <authorList>
            <person name="Morinaga K."/>
            <person name="Kusada H."/>
            <person name="Sakamoto S."/>
            <person name="Murakami T."/>
            <person name="Toyoda A."/>
            <person name="Mori H."/>
            <person name="Meng X.Y."/>
            <person name="Takashino M."/>
            <person name="Murotomi K."/>
            <person name="Tamaki H."/>
        </authorList>
    </citation>
    <scope>NUCLEOTIDE SEQUENCE</scope>
    <source>
        <strain evidence="1">OPF53</strain>
    </source>
</reference>
<organism evidence="1 2">
    <name type="scientific">Granulimonas faecalis</name>
    <dbReference type="NCBI Taxonomy" id="2894155"/>
    <lineage>
        <taxon>Bacteria</taxon>
        <taxon>Bacillati</taxon>
        <taxon>Actinomycetota</taxon>
        <taxon>Coriobacteriia</taxon>
        <taxon>Coriobacteriales</taxon>
        <taxon>Kribbibacteriaceae</taxon>
        <taxon>Granulimonas</taxon>
    </lineage>
</organism>
<comment type="caution">
    <text evidence="1">The sequence shown here is derived from an EMBL/GenBank/DDBJ whole genome shotgun (WGS) entry which is preliminary data.</text>
</comment>
<sequence length="232" mass="23685">MWGNQMNILDFLRTAPGVTPVVGSGGKSSLLAHLARTLPGTAVLATTTRVLPFDGMPCLGDASPDEVARALQRHRAVCVGAPAERDKLAEPSCGVAALASAADYVLVEADGSKRLPLKAHAPREPVVPEGARPTVLMMGASGFGRAVAEAVHRPNTFCGLVGGSPLDEATPELVARAVVAEGLAGTVLVNQVDPGDGAAMAVAERFAAALREAGFSGRVGAGSVRADHVREL</sequence>
<proteinExistence type="predicted"/>
<keyword evidence="2" id="KW-1185">Reference proteome</keyword>
<dbReference type="Pfam" id="PF19842">
    <property type="entry name" value="YqeC"/>
    <property type="match status" value="1"/>
</dbReference>